<dbReference type="RefSeq" id="WP_422862459.1">
    <property type="nucleotide sequence ID" value="NZ_JAMSKV010000001.1"/>
</dbReference>
<accession>A0ABT1W2D8</accession>
<proteinExistence type="predicted"/>
<reference evidence="1 2" key="1">
    <citation type="submission" date="2022-06" db="EMBL/GenBank/DDBJ databases">
        <title>Endosaccharibacter gen. nov., sp. nov., endophytic bacteria isolated from sugarcane.</title>
        <authorList>
            <person name="Pitiwittayakul N."/>
            <person name="Yukphan P."/>
            <person name="Charoenyingcharoen P."/>
            <person name="Tanasupawat S."/>
        </authorList>
    </citation>
    <scope>NUCLEOTIDE SEQUENCE [LARGE SCALE GENOMIC DNA]</scope>
    <source>
        <strain evidence="1 2">KSS8</strain>
    </source>
</reference>
<dbReference type="EMBL" id="JAMSKV010000001">
    <property type="protein sequence ID" value="MCQ8277018.1"/>
    <property type="molecule type" value="Genomic_DNA"/>
</dbReference>
<sequence length="60" mass="6113">MIDPDTTIRPSILYARTPVDLSGAEIASSCLAGIDAPCYPTPGLDRARGDAEPAVGDAAP</sequence>
<gene>
    <name evidence="1" type="ORF">NFI95_00955</name>
</gene>
<evidence type="ECO:0000313" key="2">
    <source>
        <dbReference type="Proteomes" id="UP001524587"/>
    </source>
</evidence>
<organism evidence="1 2">
    <name type="scientific">Endosaccharibacter trunci</name>
    <dbReference type="NCBI Taxonomy" id="2812733"/>
    <lineage>
        <taxon>Bacteria</taxon>
        <taxon>Pseudomonadati</taxon>
        <taxon>Pseudomonadota</taxon>
        <taxon>Alphaproteobacteria</taxon>
        <taxon>Acetobacterales</taxon>
        <taxon>Acetobacteraceae</taxon>
        <taxon>Endosaccharibacter</taxon>
    </lineage>
</organism>
<name>A0ABT1W2D8_9PROT</name>
<comment type="caution">
    <text evidence="1">The sequence shown here is derived from an EMBL/GenBank/DDBJ whole genome shotgun (WGS) entry which is preliminary data.</text>
</comment>
<protein>
    <submittedName>
        <fullName evidence="1">Uncharacterized protein</fullName>
    </submittedName>
</protein>
<dbReference type="Proteomes" id="UP001524587">
    <property type="component" value="Unassembled WGS sequence"/>
</dbReference>
<keyword evidence="2" id="KW-1185">Reference proteome</keyword>
<evidence type="ECO:0000313" key="1">
    <source>
        <dbReference type="EMBL" id="MCQ8277018.1"/>
    </source>
</evidence>